<name>A0AAV4EZ77_9GAST</name>
<dbReference type="GO" id="GO:0000978">
    <property type="term" value="F:RNA polymerase II cis-regulatory region sequence-specific DNA binding"/>
    <property type="evidence" value="ECO:0007669"/>
    <property type="project" value="TreeGrafter"/>
</dbReference>
<evidence type="ECO:0000256" key="2">
    <source>
        <dbReference type="SAM" id="MobiDB-lite"/>
    </source>
</evidence>
<organism evidence="4 5">
    <name type="scientific">Elysia marginata</name>
    <dbReference type="NCBI Taxonomy" id="1093978"/>
    <lineage>
        <taxon>Eukaryota</taxon>
        <taxon>Metazoa</taxon>
        <taxon>Spiralia</taxon>
        <taxon>Lophotrochozoa</taxon>
        <taxon>Mollusca</taxon>
        <taxon>Gastropoda</taxon>
        <taxon>Heterobranchia</taxon>
        <taxon>Euthyneura</taxon>
        <taxon>Panpulmonata</taxon>
        <taxon>Sacoglossa</taxon>
        <taxon>Placobranchoidea</taxon>
        <taxon>Plakobranchidae</taxon>
        <taxon>Elysia</taxon>
    </lineage>
</organism>
<reference evidence="4 5" key="1">
    <citation type="journal article" date="2021" name="Elife">
        <title>Chloroplast acquisition without the gene transfer in kleptoplastic sea slugs, Plakobranchus ocellatus.</title>
        <authorList>
            <person name="Maeda T."/>
            <person name="Takahashi S."/>
            <person name="Yoshida T."/>
            <person name="Shimamura S."/>
            <person name="Takaki Y."/>
            <person name="Nagai Y."/>
            <person name="Toyoda A."/>
            <person name="Suzuki Y."/>
            <person name="Arimoto A."/>
            <person name="Ishii H."/>
            <person name="Satoh N."/>
            <person name="Nishiyama T."/>
            <person name="Hasebe M."/>
            <person name="Maruyama T."/>
            <person name="Minagawa J."/>
            <person name="Obokata J."/>
            <person name="Shigenobu S."/>
        </authorList>
    </citation>
    <scope>NUCLEOTIDE SEQUENCE [LARGE SCALE GENOMIC DNA]</scope>
</reference>
<accession>A0AAV4EZ77</accession>
<evidence type="ECO:0000313" key="4">
    <source>
        <dbReference type="EMBL" id="GFR66000.1"/>
    </source>
</evidence>
<dbReference type="SUPFAM" id="SSF57959">
    <property type="entry name" value="Leucine zipper domain"/>
    <property type="match status" value="1"/>
</dbReference>
<dbReference type="InterPro" id="IPR046347">
    <property type="entry name" value="bZIP_sf"/>
</dbReference>
<dbReference type="InterPro" id="IPR004827">
    <property type="entry name" value="bZIP"/>
</dbReference>
<evidence type="ECO:0000256" key="1">
    <source>
        <dbReference type="SAM" id="Coils"/>
    </source>
</evidence>
<feature type="compositionally biased region" description="Low complexity" evidence="2">
    <location>
        <begin position="242"/>
        <end position="285"/>
    </location>
</feature>
<dbReference type="GO" id="GO:0006351">
    <property type="term" value="P:DNA-templated transcription"/>
    <property type="evidence" value="ECO:0007669"/>
    <property type="project" value="InterPro"/>
</dbReference>
<dbReference type="GO" id="GO:0000981">
    <property type="term" value="F:DNA-binding transcription factor activity, RNA polymerase II-specific"/>
    <property type="evidence" value="ECO:0007669"/>
    <property type="project" value="TreeGrafter"/>
</dbReference>
<dbReference type="EMBL" id="BMAT01000420">
    <property type="protein sequence ID" value="GFR66000.1"/>
    <property type="molecule type" value="Genomic_DNA"/>
</dbReference>
<dbReference type="InterPro" id="IPR031106">
    <property type="entry name" value="C/EBP"/>
</dbReference>
<dbReference type="Proteomes" id="UP000762676">
    <property type="component" value="Unassembled WGS sequence"/>
</dbReference>
<comment type="caution">
    <text evidence="4">The sequence shown here is derived from an EMBL/GenBank/DDBJ whole genome shotgun (WGS) entry which is preliminary data.</text>
</comment>
<dbReference type="PROSITE" id="PS50217">
    <property type="entry name" value="BZIP"/>
    <property type="match status" value="1"/>
</dbReference>
<dbReference type="PANTHER" id="PTHR23334:SF20">
    <property type="entry name" value="BASIC LEUCINE ZIPPER 24"/>
    <property type="match status" value="1"/>
</dbReference>
<evidence type="ECO:0000313" key="5">
    <source>
        <dbReference type="Proteomes" id="UP000762676"/>
    </source>
</evidence>
<feature type="domain" description="BZIP" evidence="3">
    <location>
        <begin position="311"/>
        <end position="374"/>
    </location>
</feature>
<feature type="compositionally biased region" description="Low complexity" evidence="2">
    <location>
        <begin position="193"/>
        <end position="204"/>
    </location>
</feature>
<dbReference type="CDD" id="cd14693">
    <property type="entry name" value="bZIP_CEBP"/>
    <property type="match status" value="1"/>
</dbReference>
<dbReference type="AlphaFoldDB" id="A0AAV4EZ77"/>
<feature type="region of interest" description="Disordered" evidence="2">
    <location>
        <begin position="163"/>
        <end position="211"/>
    </location>
</feature>
<evidence type="ECO:0000259" key="3">
    <source>
        <dbReference type="PROSITE" id="PS50217"/>
    </source>
</evidence>
<proteinExistence type="predicted"/>
<keyword evidence="1" id="KW-0175">Coiled coil</keyword>
<feature type="compositionally biased region" description="Basic residues" evidence="2">
    <location>
        <begin position="169"/>
        <end position="192"/>
    </location>
</feature>
<feature type="coiled-coil region" evidence="1">
    <location>
        <begin position="336"/>
        <end position="370"/>
    </location>
</feature>
<dbReference type="SMART" id="SM00338">
    <property type="entry name" value="BRLZ"/>
    <property type="match status" value="1"/>
</dbReference>
<dbReference type="PANTHER" id="PTHR23334">
    <property type="entry name" value="CCAAT/ENHANCER BINDING PROTEIN"/>
    <property type="match status" value="1"/>
</dbReference>
<dbReference type="Gene3D" id="1.20.5.170">
    <property type="match status" value="1"/>
</dbReference>
<keyword evidence="5" id="KW-1185">Reference proteome</keyword>
<dbReference type="Pfam" id="PF07716">
    <property type="entry name" value="bZIP_2"/>
    <property type="match status" value="1"/>
</dbReference>
<feature type="region of interest" description="Disordered" evidence="2">
    <location>
        <begin position="236"/>
        <end position="313"/>
    </location>
</feature>
<protein>
    <submittedName>
        <fullName evidence="4">CCAAT/enhancer binding protein</fullName>
    </submittedName>
</protein>
<sequence length="389" mass="42898">MDSLQLSELQSILNNNKGEPSSTKKLFVDSIECTHLDVLDPILERALDLREYFCPDFVANNISTPISSDQNLGASQSLPQVVLDATAVVHDGKYLGEGSSSVLPRTVVNFLEPNQSPAGSDVTSYYSDDSVDGAAMPEFSQLTSPGVDTPSTSFQWPSCSSVKMEQNVQHHHHQHHHQHQQRPQHLHLHQQQHHPQQQQHFHLPGSSSHIDTNRLFSAHSTENSFKCEEFNVPSACHSVQPSSATDSATASSFPFVTSPSASIPSPTSTVYSASSPGTPAPSGSTRGRRPHGCTTPYSSKSSRRRQVEKGTEEYVEKRARNNVAVRKSRAKAKQKQRETESRVKTLLEHNDQLQKKVDSLTKELNVLKGLFVNIGASIPDEFLKMMSDS</sequence>
<gene>
    <name evidence="4" type="ORF">ElyMa_000216800</name>
</gene>